<gene>
    <name evidence="1" type="ORF">TorRG33x02_020630</name>
</gene>
<dbReference type="InParanoid" id="A0A2P5FWX6"/>
<protein>
    <submittedName>
        <fullName evidence="1">Uncharacterized protein</fullName>
    </submittedName>
</protein>
<name>A0A2P5FWX6_TREOI</name>
<dbReference type="EMBL" id="JXTC01000005">
    <property type="protein sequence ID" value="POO02279.1"/>
    <property type="molecule type" value="Genomic_DNA"/>
</dbReference>
<keyword evidence="2" id="KW-1185">Reference proteome</keyword>
<dbReference type="Proteomes" id="UP000237000">
    <property type="component" value="Unassembled WGS sequence"/>
</dbReference>
<organism evidence="1 2">
    <name type="scientific">Trema orientale</name>
    <name type="common">Charcoal tree</name>
    <name type="synonym">Celtis orientalis</name>
    <dbReference type="NCBI Taxonomy" id="63057"/>
    <lineage>
        <taxon>Eukaryota</taxon>
        <taxon>Viridiplantae</taxon>
        <taxon>Streptophyta</taxon>
        <taxon>Embryophyta</taxon>
        <taxon>Tracheophyta</taxon>
        <taxon>Spermatophyta</taxon>
        <taxon>Magnoliopsida</taxon>
        <taxon>eudicotyledons</taxon>
        <taxon>Gunneridae</taxon>
        <taxon>Pentapetalae</taxon>
        <taxon>rosids</taxon>
        <taxon>fabids</taxon>
        <taxon>Rosales</taxon>
        <taxon>Cannabaceae</taxon>
        <taxon>Trema</taxon>
    </lineage>
</organism>
<evidence type="ECO:0000313" key="1">
    <source>
        <dbReference type="EMBL" id="POO02279.1"/>
    </source>
</evidence>
<reference evidence="2" key="1">
    <citation type="submission" date="2016-06" db="EMBL/GenBank/DDBJ databases">
        <title>Parallel loss of symbiosis genes in relatives of nitrogen-fixing non-legume Parasponia.</title>
        <authorList>
            <person name="Van Velzen R."/>
            <person name="Holmer R."/>
            <person name="Bu F."/>
            <person name="Rutten L."/>
            <person name="Van Zeijl A."/>
            <person name="Liu W."/>
            <person name="Santuari L."/>
            <person name="Cao Q."/>
            <person name="Sharma T."/>
            <person name="Shen D."/>
            <person name="Roswanjaya Y."/>
            <person name="Wardhani T."/>
            <person name="Kalhor M.S."/>
            <person name="Jansen J."/>
            <person name="Van den Hoogen J."/>
            <person name="Gungor B."/>
            <person name="Hartog M."/>
            <person name="Hontelez J."/>
            <person name="Verver J."/>
            <person name="Yang W.-C."/>
            <person name="Schijlen E."/>
            <person name="Repin R."/>
            <person name="Schilthuizen M."/>
            <person name="Schranz E."/>
            <person name="Heidstra R."/>
            <person name="Miyata K."/>
            <person name="Fedorova E."/>
            <person name="Kohlen W."/>
            <person name="Bisseling T."/>
            <person name="Smit S."/>
            <person name="Geurts R."/>
        </authorList>
    </citation>
    <scope>NUCLEOTIDE SEQUENCE [LARGE SCALE GENOMIC DNA]</scope>
    <source>
        <strain evidence="2">cv. RG33-2</strain>
    </source>
</reference>
<dbReference type="AlphaFoldDB" id="A0A2P5FWX6"/>
<sequence length="112" mass="12329">MLCLMKSLSKNCRVLGTSFQLGAALMLPRPHSRSGLGTRIWNLSDKPVELQIRVGSILKKVHTLKPGSSKTLKCKTIYKAFMPGGNINGGMRSLLYYYDDTGGDNNILALRT</sequence>
<proteinExistence type="predicted"/>
<accession>A0A2P5FWX6</accession>
<comment type="caution">
    <text evidence="1">The sequence shown here is derived from an EMBL/GenBank/DDBJ whole genome shotgun (WGS) entry which is preliminary data.</text>
</comment>
<evidence type="ECO:0000313" key="2">
    <source>
        <dbReference type="Proteomes" id="UP000237000"/>
    </source>
</evidence>